<gene>
    <name evidence="1" type="ORF">MM415B01744_0003</name>
</gene>
<organism evidence="1">
    <name type="scientific">viral metagenome</name>
    <dbReference type="NCBI Taxonomy" id="1070528"/>
    <lineage>
        <taxon>unclassified sequences</taxon>
        <taxon>metagenomes</taxon>
        <taxon>organismal metagenomes</taxon>
    </lineage>
</organism>
<accession>A0A6M3IIM6</accession>
<dbReference type="EMBL" id="MT141249">
    <property type="protein sequence ID" value="QJA56998.1"/>
    <property type="molecule type" value="Genomic_DNA"/>
</dbReference>
<dbReference type="AlphaFoldDB" id="A0A6M3IIM6"/>
<proteinExistence type="predicted"/>
<sequence length="251" mass="26097">MALALGALVGQGMVFDTTNKYPFLGYGEISINFDTNEIEIPKGNWSNQMVYHSLLGGIGGTVSWHYSDANLIAALTGGTATASSGISVAKEEAGTVPATSTYTVTLTNSTTCIDGSIGHGSIYTGTGSSKAYFEIVAGGSEATGKCSVSSGVLTFAVGDASTAIRTTYLYTNATGTYVTVAPDDTPASWAGYLVLERVLETNAIGRLTIYGADIVWTGGFRLGATRAGHEAISRDFRVNNDASGDVLLYFD</sequence>
<evidence type="ECO:0000313" key="1">
    <source>
        <dbReference type="EMBL" id="QJA56998.1"/>
    </source>
</evidence>
<reference evidence="1" key="1">
    <citation type="submission" date="2020-03" db="EMBL/GenBank/DDBJ databases">
        <title>The deep terrestrial virosphere.</title>
        <authorList>
            <person name="Holmfeldt K."/>
            <person name="Nilsson E."/>
            <person name="Simone D."/>
            <person name="Lopez-Fernandez M."/>
            <person name="Wu X."/>
            <person name="de Brujin I."/>
            <person name="Lundin D."/>
            <person name="Andersson A."/>
            <person name="Bertilsson S."/>
            <person name="Dopson M."/>
        </authorList>
    </citation>
    <scope>NUCLEOTIDE SEQUENCE</scope>
    <source>
        <strain evidence="1">MM415B01744</strain>
    </source>
</reference>
<protein>
    <submittedName>
        <fullName evidence="1">Uncharacterized protein</fullName>
    </submittedName>
</protein>
<name>A0A6M3IIM6_9ZZZZ</name>